<evidence type="ECO:0000256" key="6">
    <source>
        <dbReference type="ARBA" id="ARBA00022989"/>
    </source>
</evidence>
<dbReference type="Proteomes" id="UP000239649">
    <property type="component" value="Unassembled WGS sequence"/>
</dbReference>
<dbReference type="Pfam" id="PF00664">
    <property type="entry name" value="ABC_membrane"/>
    <property type="match status" value="1"/>
</dbReference>
<feature type="transmembrane region" description="Helical" evidence="9">
    <location>
        <begin position="62"/>
        <end position="84"/>
    </location>
</feature>
<dbReference type="Gene3D" id="3.40.50.300">
    <property type="entry name" value="P-loop containing nucleotide triphosphate hydrolases"/>
    <property type="match status" value="1"/>
</dbReference>
<dbReference type="InterPro" id="IPR036640">
    <property type="entry name" value="ABC1_TM_sf"/>
</dbReference>
<evidence type="ECO:0000313" key="13">
    <source>
        <dbReference type="Proteomes" id="UP000239649"/>
    </source>
</evidence>
<evidence type="ECO:0000313" key="12">
    <source>
        <dbReference type="EMBL" id="PSC75868.1"/>
    </source>
</evidence>
<feature type="compositionally biased region" description="Basic and acidic residues" evidence="8">
    <location>
        <begin position="628"/>
        <end position="641"/>
    </location>
</feature>
<dbReference type="GO" id="GO:0005524">
    <property type="term" value="F:ATP binding"/>
    <property type="evidence" value="ECO:0007669"/>
    <property type="project" value="UniProtKB-KW"/>
</dbReference>
<proteinExistence type="predicted"/>
<keyword evidence="3 9" id="KW-0812">Transmembrane</keyword>
<keyword evidence="13" id="KW-1185">Reference proteome</keyword>
<evidence type="ECO:0000256" key="8">
    <source>
        <dbReference type="SAM" id="MobiDB-lite"/>
    </source>
</evidence>
<dbReference type="Pfam" id="PF00005">
    <property type="entry name" value="ABC_tran"/>
    <property type="match status" value="1"/>
</dbReference>
<gene>
    <name evidence="12" type="ORF">C2E20_1369</name>
</gene>
<evidence type="ECO:0000256" key="4">
    <source>
        <dbReference type="ARBA" id="ARBA00022741"/>
    </source>
</evidence>
<dbReference type="OrthoDB" id="6500128at2759"/>
<name>A0A2P6VP42_9CHLO</name>
<dbReference type="InterPro" id="IPR003593">
    <property type="entry name" value="AAA+_ATPase"/>
</dbReference>
<evidence type="ECO:0000256" key="5">
    <source>
        <dbReference type="ARBA" id="ARBA00022840"/>
    </source>
</evidence>
<comment type="caution">
    <text evidence="12">The sequence shown here is derived from an EMBL/GenBank/DDBJ whole genome shotgun (WGS) entry which is preliminary data.</text>
</comment>
<feature type="compositionally biased region" description="Gly residues" evidence="8">
    <location>
        <begin position="663"/>
        <end position="673"/>
    </location>
</feature>
<dbReference type="PANTHER" id="PTHR43394:SF19">
    <property type="entry name" value="ABC TRANSPORTER B FAMILY"/>
    <property type="match status" value="1"/>
</dbReference>
<feature type="transmembrane region" description="Helical" evidence="9">
    <location>
        <begin position="158"/>
        <end position="180"/>
    </location>
</feature>
<keyword evidence="5" id="KW-0067">ATP-binding</keyword>
<dbReference type="FunFam" id="3.40.50.300:FF:000403">
    <property type="entry name" value="ATP-binding cassette sub-family B member 8, mitochondrial"/>
    <property type="match status" value="1"/>
</dbReference>
<dbReference type="GO" id="GO:0015421">
    <property type="term" value="F:ABC-type oligopeptide transporter activity"/>
    <property type="evidence" value="ECO:0007669"/>
    <property type="project" value="TreeGrafter"/>
</dbReference>
<dbReference type="InterPro" id="IPR027417">
    <property type="entry name" value="P-loop_NTPase"/>
</dbReference>
<dbReference type="GO" id="GO:0016887">
    <property type="term" value="F:ATP hydrolysis activity"/>
    <property type="evidence" value="ECO:0007669"/>
    <property type="project" value="InterPro"/>
</dbReference>
<dbReference type="InterPro" id="IPR017871">
    <property type="entry name" value="ABC_transporter-like_CS"/>
</dbReference>
<dbReference type="SUPFAM" id="SSF90123">
    <property type="entry name" value="ABC transporter transmembrane region"/>
    <property type="match status" value="1"/>
</dbReference>
<dbReference type="CDD" id="cd18572">
    <property type="entry name" value="ABC_6TM_TAP"/>
    <property type="match status" value="1"/>
</dbReference>
<dbReference type="CDD" id="cd03249">
    <property type="entry name" value="ABC_MTABC3_MDL1_MDL2"/>
    <property type="match status" value="1"/>
</dbReference>
<sequence length="700" mass="73323">MRDILRKVGALLAPDRLLLCSAVVFMLAAAAAELAIPHFVTTAVFAAAKERSEAAFRHNLAGLGVATAAYAGCAAIRGWLFSLVNTNLLQRLRSQLFWRLICQPVSFFDSTETAQLTSRLAADCSVISRLFATSINVALRNSLQVIGGALYLWRLSPIMTATTAGVAAVLVLVATAYGSFTRRTQRIYQDALASSNAVAEEGFSLSRLIRSFGSEAGTAERYDRTLGVLRRISIRQGVAYAMYVAGNNFLYNCTRLATLAVGGAAAVAGTVGAEQLTAFMFYTEFLASALLSVCDQWGPIMEAVGASERVMSFLDAPPAPQMSAGRIPGAAAPVPAPAPAAAAAAEAPGAEAQPKRDGVLRRLFASSGKTAAGASGGGDALSWTVNLAGVEFSYPSRPDSKALDGVTLTIPGGKLTALVGLSGSGKSTLVALIQRLYDPSAGAVLLDGTDVREMDAAWFRRRVGFVSQDPRLFSMTVAENIGYGCPDVTQADVERAAGLANAHDFISALPQGYATPVTDKLLSGGQRQRIAIARALVRDPPLLILDEATSALDAESEAAVQSALDRAMRTDGRTVIVIAHRLSTVRGADQTVVMDKGRVAEVGTHQQLMQRGGIYAALVRRQSGAVLDQERDLAPHERQLGERQPGGGGDRGAGAGDPSAGGSASGGGAGLGSGEEQTQGPDSLPQWKQQQRLRVEHDPA</sequence>
<keyword evidence="4" id="KW-0547">Nucleotide-binding</keyword>
<dbReference type="PROSITE" id="PS50929">
    <property type="entry name" value="ABC_TM1F"/>
    <property type="match status" value="1"/>
</dbReference>
<dbReference type="STRING" id="554055.A0A2P6VP42"/>
<dbReference type="Gene3D" id="1.20.1560.10">
    <property type="entry name" value="ABC transporter type 1, transmembrane domain"/>
    <property type="match status" value="1"/>
</dbReference>
<dbReference type="SUPFAM" id="SSF52540">
    <property type="entry name" value="P-loop containing nucleoside triphosphate hydrolases"/>
    <property type="match status" value="1"/>
</dbReference>
<evidence type="ECO:0000256" key="9">
    <source>
        <dbReference type="SAM" id="Phobius"/>
    </source>
</evidence>
<feature type="domain" description="ABC transporter" evidence="10">
    <location>
        <begin position="385"/>
        <end position="621"/>
    </location>
</feature>
<dbReference type="InterPro" id="IPR003439">
    <property type="entry name" value="ABC_transporter-like_ATP-bd"/>
</dbReference>
<evidence type="ECO:0000256" key="2">
    <source>
        <dbReference type="ARBA" id="ARBA00022448"/>
    </source>
</evidence>
<dbReference type="PANTHER" id="PTHR43394">
    <property type="entry name" value="ATP-DEPENDENT PERMEASE MDL1, MITOCHONDRIAL"/>
    <property type="match status" value="1"/>
</dbReference>
<feature type="compositionally biased region" description="Gly residues" evidence="8">
    <location>
        <begin position="644"/>
        <end position="655"/>
    </location>
</feature>
<keyword evidence="6 9" id="KW-1133">Transmembrane helix</keyword>
<keyword evidence="2" id="KW-0813">Transport</keyword>
<dbReference type="GO" id="GO:0005743">
    <property type="term" value="C:mitochondrial inner membrane"/>
    <property type="evidence" value="ECO:0007669"/>
    <property type="project" value="UniProtKB-SubCell"/>
</dbReference>
<dbReference type="InterPro" id="IPR011527">
    <property type="entry name" value="ABC1_TM_dom"/>
</dbReference>
<dbReference type="SMART" id="SM00382">
    <property type="entry name" value="AAA"/>
    <property type="match status" value="1"/>
</dbReference>
<evidence type="ECO:0000259" key="11">
    <source>
        <dbReference type="PROSITE" id="PS50929"/>
    </source>
</evidence>
<evidence type="ECO:0000256" key="3">
    <source>
        <dbReference type="ARBA" id="ARBA00022692"/>
    </source>
</evidence>
<feature type="compositionally biased region" description="Polar residues" evidence="8">
    <location>
        <begin position="676"/>
        <end position="692"/>
    </location>
</feature>
<evidence type="ECO:0000256" key="1">
    <source>
        <dbReference type="ARBA" id="ARBA00004448"/>
    </source>
</evidence>
<protein>
    <submittedName>
        <fullName evidence="12">ABC transporter B family member chloroplastic</fullName>
    </submittedName>
</protein>
<dbReference type="PROSITE" id="PS00211">
    <property type="entry name" value="ABC_TRANSPORTER_1"/>
    <property type="match status" value="1"/>
</dbReference>
<comment type="subcellular location">
    <subcellularLocation>
        <location evidence="1">Mitochondrion inner membrane</location>
        <topology evidence="1">Multi-pass membrane protein</topology>
    </subcellularLocation>
</comment>
<dbReference type="EMBL" id="LHPF02000002">
    <property type="protein sequence ID" value="PSC75868.1"/>
    <property type="molecule type" value="Genomic_DNA"/>
</dbReference>
<dbReference type="InterPro" id="IPR039421">
    <property type="entry name" value="Type_1_exporter"/>
</dbReference>
<feature type="region of interest" description="Disordered" evidence="8">
    <location>
        <begin position="628"/>
        <end position="700"/>
    </location>
</feature>
<dbReference type="AlphaFoldDB" id="A0A2P6VP42"/>
<dbReference type="PROSITE" id="PS50893">
    <property type="entry name" value="ABC_TRANSPORTER_2"/>
    <property type="match status" value="1"/>
</dbReference>
<keyword evidence="7 9" id="KW-0472">Membrane</keyword>
<evidence type="ECO:0000259" key="10">
    <source>
        <dbReference type="PROSITE" id="PS50893"/>
    </source>
</evidence>
<reference evidence="12 13" key="1">
    <citation type="journal article" date="2018" name="Plant J.">
        <title>Genome sequences of Chlorella sorokiniana UTEX 1602 and Micractinium conductrix SAG 241.80: implications to maltose excretion by a green alga.</title>
        <authorList>
            <person name="Arriola M.B."/>
            <person name="Velmurugan N."/>
            <person name="Zhang Y."/>
            <person name="Plunkett M.H."/>
            <person name="Hondzo H."/>
            <person name="Barney B.M."/>
        </authorList>
    </citation>
    <scope>NUCLEOTIDE SEQUENCE [LARGE SCALE GENOMIC DNA]</scope>
    <source>
        <strain evidence="12 13">SAG 241.80</strain>
    </source>
</reference>
<evidence type="ECO:0000256" key="7">
    <source>
        <dbReference type="ARBA" id="ARBA00023136"/>
    </source>
</evidence>
<organism evidence="12 13">
    <name type="scientific">Micractinium conductrix</name>
    <dbReference type="NCBI Taxonomy" id="554055"/>
    <lineage>
        <taxon>Eukaryota</taxon>
        <taxon>Viridiplantae</taxon>
        <taxon>Chlorophyta</taxon>
        <taxon>core chlorophytes</taxon>
        <taxon>Trebouxiophyceae</taxon>
        <taxon>Chlorellales</taxon>
        <taxon>Chlorellaceae</taxon>
        <taxon>Chlorella clade</taxon>
        <taxon>Micractinium</taxon>
    </lineage>
</organism>
<accession>A0A2P6VP42</accession>
<feature type="domain" description="ABC transmembrane type-1" evidence="11">
    <location>
        <begin position="22"/>
        <end position="302"/>
    </location>
</feature>